<accession>C0D1E9</accession>
<comment type="caution">
    <text evidence="1">The sequence shown here is derived from an EMBL/GenBank/DDBJ whole genome shotgun (WGS) entry which is preliminary data.</text>
</comment>
<sequence>MLFTYKYFNIAAYIQEFSPRQTVSPVVNPFKTGYNVGGITSNRKPVYGGSPS</sequence>
<name>C0D1E9_9FIRM</name>
<dbReference type="AlphaFoldDB" id="C0D1E9"/>
<dbReference type="HOGENOM" id="CLU_3078238_0_0_9"/>
<protein>
    <submittedName>
        <fullName evidence="1">Uncharacterized protein</fullName>
    </submittedName>
</protein>
<dbReference type="EMBL" id="ACCJ01000219">
    <property type="protein sequence ID" value="EEG54844.1"/>
    <property type="molecule type" value="Genomic_DNA"/>
</dbReference>
<reference evidence="1 2" key="1">
    <citation type="submission" date="2009-02" db="EMBL/GenBank/DDBJ databases">
        <title>Draft genome sequence of Clostridium asparagiforme (DSM 15981).</title>
        <authorList>
            <person name="Sudarsanam P."/>
            <person name="Ley R."/>
            <person name="Guruge J."/>
            <person name="Turnbaugh P.J."/>
            <person name="Mahowald M."/>
            <person name="Liep D."/>
            <person name="Gordon J."/>
        </authorList>
    </citation>
    <scope>NUCLEOTIDE SEQUENCE [LARGE SCALE GENOMIC DNA]</scope>
    <source>
        <strain evidence="1 2">DSM 15981</strain>
    </source>
</reference>
<evidence type="ECO:0000313" key="2">
    <source>
        <dbReference type="Proteomes" id="UP000004756"/>
    </source>
</evidence>
<organism evidence="1 2">
    <name type="scientific">[Clostridium] asparagiforme DSM 15981</name>
    <dbReference type="NCBI Taxonomy" id="518636"/>
    <lineage>
        <taxon>Bacteria</taxon>
        <taxon>Bacillati</taxon>
        <taxon>Bacillota</taxon>
        <taxon>Clostridia</taxon>
        <taxon>Lachnospirales</taxon>
        <taxon>Lachnospiraceae</taxon>
        <taxon>Enterocloster</taxon>
    </lineage>
</organism>
<dbReference type="Proteomes" id="UP000004756">
    <property type="component" value="Unassembled WGS sequence"/>
</dbReference>
<keyword evidence="2" id="KW-1185">Reference proteome</keyword>
<proteinExistence type="predicted"/>
<gene>
    <name evidence="1" type="ORF">CLOSTASPAR_03087</name>
</gene>
<evidence type="ECO:0000313" key="1">
    <source>
        <dbReference type="EMBL" id="EEG54844.1"/>
    </source>
</evidence>